<organism evidence="1 3">
    <name type="scientific">Pisum sativum</name>
    <name type="common">Garden pea</name>
    <name type="synonym">Lathyrus oleraceus</name>
    <dbReference type="NCBI Taxonomy" id="3888"/>
    <lineage>
        <taxon>Eukaryota</taxon>
        <taxon>Viridiplantae</taxon>
        <taxon>Streptophyta</taxon>
        <taxon>Embryophyta</taxon>
        <taxon>Tracheophyta</taxon>
        <taxon>Spermatophyta</taxon>
        <taxon>Magnoliopsida</taxon>
        <taxon>eudicotyledons</taxon>
        <taxon>Gunneridae</taxon>
        <taxon>Pentapetalae</taxon>
        <taxon>rosids</taxon>
        <taxon>fabids</taxon>
        <taxon>Fabales</taxon>
        <taxon>Fabaceae</taxon>
        <taxon>Papilionoideae</taxon>
        <taxon>50 kb inversion clade</taxon>
        <taxon>NPAAA clade</taxon>
        <taxon>Hologalegina</taxon>
        <taxon>IRL clade</taxon>
        <taxon>Fabeae</taxon>
        <taxon>Lathyrus</taxon>
    </lineage>
</organism>
<gene>
    <name evidence="1" type="ORF">KIW84_021043</name>
    <name evidence="2" type="ORF">KIW84_021045</name>
</gene>
<comment type="caution">
    <text evidence="1">The sequence shown here is derived from an EMBL/GenBank/DDBJ whole genome shotgun (WGS) entry which is preliminary data.</text>
</comment>
<dbReference type="Gramene" id="Psat02G0104500-T1">
    <property type="protein sequence ID" value="KAI5434030.1"/>
    <property type="gene ID" value="KIW84_021045"/>
</dbReference>
<dbReference type="PANTHER" id="PTHR48445:SF1">
    <property type="entry name" value="OS02G0782100 PROTEIN"/>
    <property type="match status" value="1"/>
</dbReference>
<keyword evidence="3" id="KW-1185">Reference proteome</keyword>
<dbReference type="AlphaFoldDB" id="A0A9D4Y931"/>
<accession>A0A9D4Y931</accession>
<evidence type="ECO:0000313" key="3">
    <source>
        <dbReference type="Proteomes" id="UP001058974"/>
    </source>
</evidence>
<dbReference type="Proteomes" id="UP001058974">
    <property type="component" value="Chromosome 2"/>
</dbReference>
<proteinExistence type="predicted"/>
<sequence length="124" mass="13896">MPEDGITFDARLLDADALKSVINYCMNGTLIKQAESFKVLEKHLRIKACEISSKVDNSERSMQIDSASNDVSQPALKARLHDFAISLLPGLDVKDFDLLLEVLEPALQDVGVVRKKAYKRYQDD</sequence>
<dbReference type="PANTHER" id="PTHR48445">
    <property type="entry name" value="OS02G0782100 PROTEIN"/>
    <property type="match status" value="1"/>
</dbReference>
<dbReference type="EMBL" id="JAMSHJ010000002">
    <property type="protein sequence ID" value="KAI5434030.1"/>
    <property type="molecule type" value="Genomic_DNA"/>
</dbReference>
<evidence type="ECO:0000313" key="2">
    <source>
        <dbReference type="EMBL" id="KAI5434030.1"/>
    </source>
</evidence>
<evidence type="ECO:0000313" key="1">
    <source>
        <dbReference type="EMBL" id="KAI5434028.1"/>
    </source>
</evidence>
<dbReference type="Gramene" id="Psat02G0104300-T1">
    <property type="protein sequence ID" value="KAI5434028.1"/>
    <property type="gene ID" value="KIW84_021043"/>
</dbReference>
<protein>
    <submittedName>
        <fullName evidence="1">Uncharacterized protein</fullName>
    </submittedName>
</protein>
<dbReference type="EMBL" id="JAMSHJ010000002">
    <property type="protein sequence ID" value="KAI5434028.1"/>
    <property type="molecule type" value="Genomic_DNA"/>
</dbReference>
<reference evidence="1 3" key="1">
    <citation type="journal article" date="2022" name="Nat. Genet.">
        <title>Improved pea reference genome and pan-genome highlight genomic features and evolutionary characteristics.</title>
        <authorList>
            <person name="Yang T."/>
            <person name="Liu R."/>
            <person name="Luo Y."/>
            <person name="Hu S."/>
            <person name="Wang D."/>
            <person name="Wang C."/>
            <person name="Pandey M.K."/>
            <person name="Ge S."/>
            <person name="Xu Q."/>
            <person name="Li N."/>
            <person name="Li G."/>
            <person name="Huang Y."/>
            <person name="Saxena R.K."/>
            <person name="Ji Y."/>
            <person name="Li M."/>
            <person name="Yan X."/>
            <person name="He Y."/>
            <person name="Liu Y."/>
            <person name="Wang X."/>
            <person name="Xiang C."/>
            <person name="Varshney R.K."/>
            <person name="Ding H."/>
            <person name="Gao S."/>
            <person name="Zong X."/>
        </authorList>
    </citation>
    <scope>NUCLEOTIDE SEQUENCE [LARGE SCALE GENOMIC DNA]</scope>
    <source>
        <strain evidence="1 3">cv. Zhongwan 6</strain>
    </source>
</reference>
<name>A0A9D4Y931_PEA</name>